<dbReference type="Proteomes" id="UP000827872">
    <property type="component" value="Linkage Group LG12"/>
</dbReference>
<comment type="caution">
    <text evidence="1">The sequence shown here is derived from an EMBL/GenBank/DDBJ whole genome shotgun (WGS) entry which is preliminary data.</text>
</comment>
<proteinExistence type="predicted"/>
<organism evidence="1 2">
    <name type="scientific">Sphaerodactylus townsendi</name>
    <dbReference type="NCBI Taxonomy" id="933632"/>
    <lineage>
        <taxon>Eukaryota</taxon>
        <taxon>Metazoa</taxon>
        <taxon>Chordata</taxon>
        <taxon>Craniata</taxon>
        <taxon>Vertebrata</taxon>
        <taxon>Euteleostomi</taxon>
        <taxon>Lepidosauria</taxon>
        <taxon>Squamata</taxon>
        <taxon>Bifurcata</taxon>
        <taxon>Gekkota</taxon>
        <taxon>Sphaerodactylidae</taxon>
        <taxon>Sphaerodactylus</taxon>
    </lineage>
</organism>
<sequence>MVLLGSPQVGSQACLTKDFSEDLSDEMAQYAWYPCTANHTQTTYWLKALFSQPMVAAAVIIHLVTDGLDPADYHDQKQETISVQLLDTKDQSHDLGVHGLSCRKNPLIIPVIHDLSQHFYHTQAILITFSSQFVAISGVALRSFHNFDPITVSSCQSGQTYSPAEQSVLRRHPAAFIPVGLPLSPSISCSGTWPDVHKLDLSFET</sequence>
<evidence type="ECO:0000313" key="2">
    <source>
        <dbReference type="Proteomes" id="UP000827872"/>
    </source>
</evidence>
<keyword evidence="2" id="KW-1185">Reference proteome</keyword>
<accession>A0ACB8F0C1</accession>
<protein>
    <submittedName>
        <fullName evidence="1">Uncharacterized protein</fullName>
    </submittedName>
</protein>
<reference evidence="1" key="1">
    <citation type="submission" date="2021-08" db="EMBL/GenBank/DDBJ databases">
        <title>The first chromosome-level gecko genome reveals the dynamic sex chromosomes of Neotropical dwarf geckos (Sphaerodactylidae: Sphaerodactylus).</title>
        <authorList>
            <person name="Pinto B.J."/>
            <person name="Keating S.E."/>
            <person name="Gamble T."/>
        </authorList>
    </citation>
    <scope>NUCLEOTIDE SEQUENCE</scope>
    <source>
        <strain evidence="1">TG3544</strain>
    </source>
</reference>
<gene>
    <name evidence="1" type="ORF">K3G42_015924</name>
</gene>
<dbReference type="EMBL" id="CM037625">
    <property type="protein sequence ID" value="KAH7998395.1"/>
    <property type="molecule type" value="Genomic_DNA"/>
</dbReference>
<evidence type="ECO:0000313" key="1">
    <source>
        <dbReference type="EMBL" id="KAH7998395.1"/>
    </source>
</evidence>
<name>A0ACB8F0C1_9SAUR</name>